<protein>
    <recommendedName>
        <fullName evidence="2">C2 domain-containing protein</fullName>
    </recommendedName>
</protein>
<keyword evidence="4" id="KW-1185">Reference proteome</keyword>
<evidence type="ECO:0000256" key="1">
    <source>
        <dbReference type="SAM" id="MobiDB-lite"/>
    </source>
</evidence>
<feature type="non-terminal residue" evidence="3">
    <location>
        <position position="722"/>
    </location>
</feature>
<dbReference type="VEuPathDB" id="TriTrypDB:Lsey_0307_0110"/>
<dbReference type="OrthoDB" id="265720at2759"/>
<name>A0A0N1I2K7_LEPSE</name>
<feature type="domain" description="C2" evidence="2">
    <location>
        <begin position="109"/>
        <end position="226"/>
    </location>
</feature>
<evidence type="ECO:0000313" key="4">
    <source>
        <dbReference type="Proteomes" id="UP000038009"/>
    </source>
</evidence>
<evidence type="ECO:0000259" key="2">
    <source>
        <dbReference type="PROSITE" id="PS50004"/>
    </source>
</evidence>
<feature type="compositionally biased region" description="Low complexity" evidence="1">
    <location>
        <begin position="622"/>
        <end position="632"/>
    </location>
</feature>
<sequence length="722" mass="80793">MSLFGEPLPFEDETATSLIRRTGFPPDGTYNQMPEVYLCPCCSEFSRQQERERLLREARDAKEAERRRLLQLDVFEERARPLPSGESRRKAYRRIVEDEELVETVPGAPPPPPTLDELRRAKRDQNVPKLVVTVHHGCNISAEAGDPISVIVRCGAFEGQTAKVPRGTELLTPWEELFEFPYMNPNDPLEVLVVNDALPQSHDQLLGGVIIPSSAIHDRELGDQDSVPVMPEESMLSGYGSCKEGPLGSIVTSWYVRNGDEKMDETAMEQQTLTNPLGCTFVAHRLFQYTDHGAEPYPGGVLCVLRDTDDNCSESVLYTPGSDAEPSLSPYQTKEGYHYLPENPSQIMQLNTEKKLGHILVCVPKQEEATGDEEEELLVIGAVPLDFERLYNKGSAVLLIESKSKDDALWGEISIEWANAPLDEERPHPAMLEVQKESLFITVVRGLNLLGTDGKTIENVYVTVATGELEGGTVKAPAVEDDDGNHVVNWNQEVRFIEVDRNQRELEVQAFENDRLISVGKYILSPDDEGVIVVPMHRADDPNEPAGEIVVSFKRLHAPYSAEEEQARATALAHEKAPVDEEDEEDEEREEVARHGGYGESDADHHHDEEEEEHHEEEDPVPADVEPVPEQPIGIDREDRADDQGGANHTHLHDAERAENGEDIVQRKMKPEEDRGEGYGAVRRASGDHRDTDRDAHDETYDAERRASVERRGDDRRASGEG</sequence>
<dbReference type="CDD" id="cd00030">
    <property type="entry name" value="C2"/>
    <property type="match status" value="2"/>
</dbReference>
<dbReference type="InterPro" id="IPR035892">
    <property type="entry name" value="C2_domain_sf"/>
</dbReference>
<feature type="compositionally biased region" description="Basic and acidic residues" evidence="1">
    <location>
        <begin position="685"/>
        <end position="722"/>
    </location>
</feature>
<dbReference type="OMA" id="YKRLHAP"/>
<organism evidence="3 4">
    <name type="scientific">Leptomonas seymouri</name>
    <dbReference type="NCBI Taxonomy" id="5684"/>
    <lineage>
        <taxon>Eukaryota</taxon>
        <taxon>Discoba</taxon>
        <taxon>Euglenozoa</taxon>
        <taxon>Kinetoplastea</taxon>
        <taxon>Metakinetoplastina</taxon>
        <taxon>Trypanosomatida</taxon>
        <taxon>Trypanosomatidae</taxon>
        <taxon>Leishmaniinae</taxon>
        <taxon>Leptomonas</taxon>
    </lineage>
</organism>
<feature type="region of interest" description="Disordered" evidence="1">
    <location>
        <begin position="561"/>
        <end position="722"/>
    </location>
</feature>
<dbReference type="Proteomes" id="UP000038009">
    <property type="component" value="Unassembled WGS sequence"/>
</dbReference>
<dbReference type="AlphaFoldDB" id="A0A0N1I2K7"/>
<reference evidence="3 4" key="1">
    <citation type="journal article" date="2015" name="PLoS Pathog.">
        <title>Leptomonas seymouri: Adaptations to the Dixenous Life Cycle Analyzed by Genome Sequencing, Transcriptome Profiling and Co-infection with Leishmania donovani.</title>
        <authorList>
            <person name="Kraeva N."/>
            <person name="Butenko A."/>
            <person name="Hlavacova J."/>
            <person name="Kostygov A."/>
            <person name="Myskova J."/>
            <person name="Grybchuk D."/>
            <person name="Lestinova T."/>
            <person name="Votypka J."/>
            <person name="Volf P."/>
            <person name="Opperdoes F."/>
            <person name="Flegontov P."/>
            <person name="Lukes J."/>
            <person name="Yurchenko V."/>
        </authorList>
    </citation>
    <scope>NUCLEOTIDE SEQUENCE [LARGE SCALE GENOMIC DNA]</scope>
    <source>
        <strain evidence="3 4">ATCC 30220</strain>
    </source>
</reference>
<evidence type="ECO:0000313" key="3">
    <source>
        <dbReference type="EMBL" id="KPI83943.1"/>
    </source>
</evidence>
<feature type="compositionally biased region" description="Acidic residues" evidence="1">
    <location>
        <begin position="580"/>
        <end position="590"/>
    </location>
</feature>
<accession>A0A0N1I2K7</accession>
<dbReference type="EMBL" id="LJSK01000307">
    <property type="protein sequence ID" value="KPI83943.1"/>
    <property type="molecule type" value="Genomic_DNA"/>
</dbReference>
<proteinExistence type="predicted"/>
<dbReference type="SUPFAM" id="SSF49562">
    <property type="entry name" value="C2 domain (Calcium/lipid-binding domain, CaLB)"/>
    <property type="match status" value="2"/>
</dbReference>
<comment type="caution">
    <text evidence="3">The sequence shown here is derived from an EMBL/GenBank/DDBJ whole genome shotgun (WGS) entry which is preliminary data.</text>
</comment>
<feature type="compositionally biased region" description="Basic and acidic residues" evidence="1">
    <location>
        <begin position="651"/>
        <end position="677"/>
    </location>
</feature>
<dbReference type="Pfam" id="PF00168">
    <property type="entry name" value="C2"/>
    <property type="match status" value="2"/>
</dbReference>
<dbReference type="PROSITE" id="PS50004">
    <property type="entry name" value="C2"/>
    <property type="match status" value="1"/>
</dbReference>
<dbReference type="InterPro" id="IPR000008">
    <property type="entry name" value="C2_dom"/>
</dbReference>
<gene>
    <name evidence="3" type="ORF">ABL78_7023</name>
</gene>
<feature type="compositionally biased region" description="Acidic residues" evidence="1">
    <location>
        <begin position="609"/>
        <end position="621"/>
    </location>
</feature>